<dbReference type="PANTHER" id="PTHR12855">
    <property type="entry name" value="DNA METHYLTRANSFERASE 1-ASSOCIATED PROTEIN 1 FAMILY MEMBER"/>
    <property type="match status" value="1"/>
</dbReference>
<evidence type="ECO:0000256" key="5">
    <source>
        <dbReference type="ARBA" id="ARBA00023015"/>
    </source>
</evidence>
<keyword evidence="6" id="KW-0804">Transcription</keyword>
<dbReference type="GO" id="GO:0006338">
    <property type="term" value="P:chromatin remodeling"/>
    <property type="evidence" value="ECO:0007669"/>
    <property type="project" value="EnsemblFungi"/>
</dbReference>
<evidence type="ECO:0000256" key="8">
    <source>
        <dbReference type="ARBA" id="ARBA00025264"/>
    </source>
</evidence>
<comment type="subcellular location">
    <subcellularLocation>
        <location evidence="1">Nucleus</location>
    </subcellularLocation>
</comment>
<evidence type="ECO:0000256" key="2">
    <source>
        <dbReference type="ARBA" id="ARBA00006918"/>
    </source>
</evidence>
<dbReference type="GO" id="GO:0003714">
    <property type="term" value="F:transcription corepressor activity"/>
    <property type="evidence" value="ECO:0007669"/>
    <property type="project" value="TreeGrafter"/>
</dbReference>
<gene>
    <name evidence="11" type="ORF">ASCRUDRAFT_25587</name>
</gene>
<protein>
    <recommendedName>
        <fullName evidence="3">SWR1-complex protein 4</fullName>
    </recommendedName>
</protein>
<dbReference type="EMBL" id="KV454491">
    <property type="protein sequence ID" value="ODV58499.1"/>
    <property type="molecule type" value="Genomic_DNA"/>
</dbReference>
<evidence type="ECO:0000256" key="6">
    <source>
        <dbReference type="ARBA" id="ARBA00023163"/>
    </source>
</evidence>
<dbReference type="STRING" id="1344418.A0A1D2VA83"/>
<dbReference type="GeneID" id="30963534"/>
<keyword evidence="12" id="KW-1185">Reference proteome</keyword>
<evidence type="ECO:0000256" key="1">
    <source>
        <dbReference type="ARBA" id="ARBA00004123"/>
    </source>
</evidence>
<dbReference type="GO" id="GO:0051276">
    <property type="term" value="P:chromosome organization"/>
    <property type="evidence" value="ECO:0007669"/>
    <property type="project" value="EnsemblFungi"/>
</dbReference>
<dbReference type="PANTHER" id="PTHR12855:SF10">
    <property type="entry name" value="DNA METHYLTRANSFERASE 1-ASSOCIATED PROTEIN 1"/>
    <property type="match status" value="1"/>
</dbReference>
<feature type="non-terminal residue" evidence="11">
    <location>
        <position position="455"/>
    </location>
</feature>
<feature type="non-terminal residue" evidence="11">
    <location>
        <position position="1"/>
    </location>
</feature>
<dbReference type="InParanoid" id="A0A1D2VA83"/>
<dbReference type="GO" id="GO:0006281">
    <property type="term" value="P:DNA repair"/>
    <property type="evidence" value="ECO:0007669"/>
    <property type="project" value="EnsemblFungi"/>
</dbReference>
<keyword evidence="5" id="KW-0805">Transcription regulation</keyword>
<dbReference type="GO" id="GO:0000122">
    <property type="term" value="P:negative regulation of transcription by RNA polymerase II"/>
    <property type="evidence" value="ECO:0007669"/>
    <property type="project" value="TreeGrafter"/>
</dbReference>
<evidence type="ECO:0000259" key="10">
    <source>
        <dbReference type="Pfam" id="PF16282"/>
    </source>
</evidence>
<dbReference type="InterPro" id="IPR032563">
    <property type="entry name" value="DAMP1_SANT-like"/>
</dbReference>
<dbReference type="Gene3D" id="1.10.10.60">
    <property type="entry name" value="Homeodomain-like"/>
    <property type="match status" value="1"/>
</dbReference>
<dbReference type="AlphaFoldDB" id="A0A1D2VA83"/>
<feature type="domain" description="DAMP1 SANT/Myb-like" evidence="10">
    <location>
        <begin position="86"/>
        <end position="175"/>
    </location>
</feature>
<dbReference type="Pfam" id="PF16282">
    <property type="entry name" value="SANT_DAMP1_like"/>
    <property type="match status" value="1"/>
</dbReference>
<evidence type="ECO:0000256" key="3">
    <source>
        <dbReference type="ARBA" id="ARBA00019132"/>
    </source>
</evidence>
<dbReference type="RefSeq" id="XP_020044806.1">
    <property type="nucleotide sequence ID" value="XM_020189898.1"/>
</dbReference>
<evidence type="ECO:0000256" key="9">
    <source>
        <dbReference type="SAM" id="MobiDB-lite"/>
    </source>
</evidence>
<evidence type="ECO:0000313" key="11">
    <source>
        <dbReference type="EMBL" id="ODV58499.1"/>
    </source>
</evidence>
<dbReference type="Proteomes" id="UP000095038">
    <property type="component" value="Unassembled WGS sequence"/>
</dbReference>
<dbReference type="OrthoDB" id="19740at2759"/>
<keyword evidence="4" id="KW-0156">Chromatin regulator</keyword>
<reference evidence="12" key="1">
    <citation type="submission" date="2016-05" db="EMBL/GenBank/DDBJ databases">
        <title>Comparative genomics of biotechnologically important yeasts.</title>
        <authorList>
            <consortium name="DOE Joint Genome Institute"/>
            <person name="Riley R."/>
            <person name="Haridas S."/>
            <person name="Wolfe K.H."/>
            <person name="Lopes M.R."/>
            <person name="Hittinger C.T."/>
            <person name="Goker M."/>
            <person name="Salamov A."/>
            <person name="Wisecaver J."/>
            <person name="Long T.M."/>
            <person name="Aerts A.L."/>
            <person name="Barry K."/>
            <person name="Choi C."/>
            <person name="Clum A."/>
            <person name="Coughlan A.Y."/>
            <person name="Deshpande S."/>
            <person name="Douglass A.P."/>
            <person name="Hanson S.J."/>
            <person name="Klenk H.-P."/>
            <person name="Labutti K."/>
            <person name="Lapidus A."/>
            <person name="Lindquist E."/>
            <person name="Lipzen A."/>
            <person name="Meier-Kolthoff J.P."/>
            <person name="Ohm R.A."/>
            <person name="Otillar R.P."/>
            <person name="Pangilinan J."/>
            <person name="Peng Y."/>
            <person name="Rokas A."/>
            <person name="Rosa C.A."/>
            <person name="Scheuner C."/>
            <person name="Sibirny A.A."/>
            <person name="Slot J.C."/>
            <person name="Stielow J.B."/>
            <person name="Sun H."/>
            <person name="Kurtzman C.P."/>
            <person name="Blackwell M."/>
            <person name="Grigoriev I.V."/>
            <person name="Jeffries T.W."/>
        </authorList>
    </citation>
    <scope>NUCLEOTIDE SEQUENCE [LARGE SCALE GENOMIC DNA]</scope>
    <source>
        <strain evidence="12">DSM 1968</strain>
    </source>
</reference>
<dbReference type="InterPro" id="IPR027109">
    <property type="entry name" value="Swc4/Dmap1"/>
</dbReference>
<evidence type="ECO:0000313" key="12">
    <source>
        <dbReference type="Proteomes" id="UP000095038"/>
    </source>
</evidence>
<feature type="region of interest" description="Disordered" evidence="9">
    <location>
        <begin position="288"/>
        <end position="327"/>
    </location>
</feature>
<comment type="function">
    <text evidence="8">Component of the SWR1 complex which mediates the ATP-dependent exchange of histone H2A for the H2A variant HZT1 leading to transcriptional regulation of selected genes by chromatin remodeling. Component of the NuA4 histone acetyltransferase complex which is involved in transcriptional activation of selected genes principally by acetylation of nucleosomal histone H4 and H2A. The NuA4 complex is also involved in DNA repair.</text>
</comment>
<dbReference type="GO" id="GO:0035267">
    <property type="term" value="C:NuA4 histone acetyltransferase complex"/>
    <property type="evidence" value="ECO:0007669"/>
    <property type="project" value="EnsemblFungi"/>
</dbReference>
<evidence type="ECO:0000256" key="7">
    <source>
        <dbReference type="ARBA" id="ARBA00023242"/>
    </source>
</evidence>
<sequence length="455" mass="52651">KQKLSGLNRELYSLLGPNTPSIQLNKTNTITDQKKLQEFKVSHWVRLPFKNNSRLILSNNENDRNLSLLKHWVKNPLNHQEIEESYPFEKYNVSLRIPTFDRKIYDQFIESDDESNQSNTWSYEETQYLFDICKLYDLKWVIIKDRYDFKNLVFHRKARLIEDLKERFYHVSKQILLKTDENLDIYYNPDDKKNLIQSLSNFDRNNEINRKLYLERLLNRNPAEIAEEESLIIEAKKYEQNSKKIMIERAQLLQLLDTPKANGNINAYKNSAGLTLLYNQFMASNTNNGSNGNGNLSNNNNDSKNKNGNSNNINRNNSNNNENKNENIKNNIRSSIPADYQQVNQNGVDLNDPISRLLAKHLSVKDQAMYGIKYHGATEKLSISAAHLRSSRIATYKTTLLGKINATLTELGIALKPCMPTSSVIENFDLLNKNITLLLEAKKQCDKLEADVKAI</sequence>
<evidence type="ECO:0000256" key="4">
    <source>
        <dbReference type="ARBA" id="ARBA00022853"/>
    </source>
</evidence>
<name>A0A1D2VA83_9ASCO</name>
<proteinExistence type="inferred from homology"/>
<accession>A0A1D2VA83</accession>
<organism evidence="11 12">
    <name type="scientific">Ascoidea rubescens DSM 1968</name>
    <dbReference type="NCBI Taxonomy" id="1344418"/>
    <lineage>
        <taxon>Eukaryota</taxon>
        <taxon>Fungi</taxon>
        <taxon>Dikarya</taxon>
        <taxon>Ascomycota</taxon>
        <taxon>Saccharomycotina</taxon>
        <taxon>Saccharomycetes</taxon>
        <taxon>Ascoideaceae</taxon>
        <taxon>Ascoidea</taxon>
    </lineage>
</organism>
<comment type="similarity">
    <text evidence="2">Belongs to the SWC4 family.</text>
</comment>
<dbReference type="FunCoup" id="A0A1D2VA83">
    <property type="interactions" value="973"/>
</dbReference>
<dbReference type="GO" id="GO:0000812">
    <property type="term" value="C:Swr1 complex"/>
    <property type="evidence" value="ECO:0007669"/>
    <property type="project" value="EnsemblFungi"/>
</dbReference>
<keyword evidence="7" id="KW-0539">Nucleus</keyword>